<protein>
    <submittedName>
        <fullName evidence="1">Uncharacterized protein</fullName>
    </submittedName>
</protein>
<evidence type="ECO:0000313" key="2">
    <source>
        <dbReference type="EMBL" id="KQL20985.1"/>
    </source>
</evidence>
<dbReference type="EMBL" id="LJIX01000006">
    <property type="protein sequence ID" value="KQL18798.1"/>
    <property type="molecule type" value="Genomic_DNA"/>
</dbReference>
<accession>A0A0Q3QM38</accession>
<reference evidence="1 3" key="1">
    <citation type="submission" date="2015-09" db="EMBL/GenBank/DDBJ databases">
        <title>Genome sequencing project for genomic taxonomy and phylogenomics of Bacillus-like bacteria.</title>
        <authorList>
            <person name="Liu B."/>
            <person name="Wang J."/>
            <person name="Zhu Y."/>
            <person name="Liu G."/>
            <person name="Chen Q."/>
            <person name="Chen Z."/>
            <person name="Lan J."/>
            <person name="Che J."/>
            <person name="Ge C."/>
            <person name="Shi H."/>
            <person name="Pan Z."/>
            <person name="Liu X."/>
        </authorList>
    </citation>
    <scope>NUCLEOTIDE SEQUENCE [LARGE SCALE GENOMIC DNA]</scope>
    <source>
        <strain evidence="1 3">FJAT-18043</strain>
    </source>
</reference>
<evidence type="ECO:0000313" key="3">
    <source>
        <dbReference type="Proteomes" id="UP000050996"/>
    </source>
</evidence>
<sequence>MNDSLRAMMLACSERILKRYMGKGEIMKLGMEPSEFYPLNCHKQKQTKVASDITKAMFLSV</sequence>
<name>A0A0Q3QM38_9BACI</name>
<dbReference type="EMBL" id="LJIX01000006">
    <property type="protein sequence ID" value="KQL20985.1"/>
    <property type="molecule type" value="Genomic_DNA"/>
</dbReference>
<evidence type="ECO:0000313" key="1">
    <source>
        <dbReference type="EMBL" id="KQL18798.1"/>
    </source>
</evidence>
<gene>
    <name evidence="1" type="ORF">AN957_09575</name>
    <name evidence="2" type="ORF">AN957_21970</name>
</gene>
<comment type="caution">
    <text evidence="1">The sequence shown here is derived from an EMBL/GenBank/DDBJ whole genome shotgun (WGS) entry which is preliminary data.</text>
</comment>
<dbReference type="Proteomes" id="UP000050996">
    <property type="component" value="Unassembled WGS sequence"/>
</dbReference>
<organism evidence="1 3">
    <name type="scientific">Cytobacillus solani</name>
    <dbReference type="NCBI Taxonomy" id="1637975"/>
    <lineage>
        <taxon>Bacteria</taxon>
        <taxon>Bacillati</taxon>
        <taxon>Bacillota</taxon>
        <taxon>Bacilli</taxon>
        <taxon>Bacillales</taxon>
        <taxon>Bacillaceae</taxon>
        <taxon>Cytobacillus</taxon>
    </lineage>
</organism>
<proteinExistence type="predicted"/>
<dbReference type="PATRIC" id="fig|1637975.4.peg.1685"/>
<dbReference type="AlphaFoldDB" id="A0A0Q3QM38"/>
<keyword evidence="3" id="KW-1185">Reference proteome</keyword>